<dbReference type="InterPro" id="IPR003594">
    <property type="entry name" value="HATPase_dom"/>
</dbReference>
<evidence type="ECO:0000256" key="4">
    <source>
        <dbReference type="ARBA" id="ARBA00022679"/>
    </source>
</evidence>
<dbReference type="PROSITE" id="PS50113">
    <property type="entry name" value="PAC"/>
    <property type="match status" value="1"/>
</dbReference>
<dbReference type="PANTHER" id="PTHR43065">
    <property type="entry name" value="SENSOR HISTIDINE KINASE"/>
    <property type="match status" value="1"/>
</dbReference>
<evidence type="ECO:0000259" key="10">
    <source>
        <dbReference type="PROSITE" id="PS50109"/>
    </source>
</evidence>
<comment type="catalytic activity">
    <reaction evidence="1">
        <text>ATP + protein L-histidine = ADP + protein N-phospho-L-histidine.</text>
        <dbReference type="EC" id="2.7.13.3"/>
    </reaction>
</comment>
<dbReference type="PROSITE" id="PS50112">
    <property type="entry name" value="PAS"/>
    <property type="match status" value="1"/>
</dbReference>
<dbReference type="InterPro" id="IPR013767">
    <property type="entry name" value="PAS_fold"/>
</dbReference>
<dbReference type="OrthoDB" id="9815750at2"/>
<keyword evidence="3" id="KW-0597">Phosphoprotein</keyword>
<dbReference type="SMART" id="SM00091">
    <property type="entry name" value="PAS"/>
    <property type="match status" value="1"/>
</dbReference>
<protein>
    <recommendedName>
        <fullName evidence="2">histidine kinase</fullName>
        <ecNumber evidence="2">2.7.13.3</ecNumber>
    </recommendedName>
</protein>
<keyword evidence="9" id="KW-0472">Membrane</keyword>
<dbReference type="PANTHER" id="PTHR43065:SF34">
    <property type="entry name" value="SPORULATION KINASE A"/>
    <property type="match status" value="1"/>
</dbReference>
<evidence type="ECO:0000256" key="5">
    <source>
        <dbReference type="ARBA" id="ARBA00022741"/>
    </source>
</evidence>
<dbReference type="SMART" id="SM00388">
    <property type="entry name" value="HisKA"/>
    <property type="match status" value="1"/>
</dbReference>
<dbReference type="CDD" id="cd00082">
    <property type="entry name" value="HisKA"/>
    <property type="match status" value="1"/>
</dbReference>
<dbReference type="Pfam" id="PF00512">
    <property type="entry name" value="HisKA"/>
    <property type="match status" value="1"/>
</dbReference>
<keyword evidence="8" id="KW-0902">Two-component regulatory system</keyword>
<dbReference type="SUPFAM" id="SSF55785">
    <property type="entry name" value="PYP-like sensor domain (PAS domain)"/>
    <property type="match status" value="1"/>
</dbReference>
<dbReference type="Gene3D" id="1.10.287.130">
    <property type="match status" value="1"/>
</dbReference>
<feature type="domain" description="Histidine kinase" evidence="10">
    <location>
        <begin position="229"/>
        <end position="434"/>
    </location>
</feature>
<evidence type="ECO:0000256" key="2">
    <source>
        <dbReference type="ARBA" id="ARBA00012438"/>
    </source>
</evidence>
<evidence type="ECO:0000259" key="12">
    <source>
        <dbReference type="PROSITE" id="PS50113"/>
    </source>
</evidence>
<dbReference type="SMART" id="SM00387">
    <property type="entry name" value="HATPase_c"/>
    <property type="match status" value="1"/>
</dbReference>
<organism evidence="13 14">
    <name type="scientific">Bacillus taeanensis</name>
    <dbReference type="NCBI Taxonomy" id="273032"/>
    <lineage>
        <taxon>Bacteria</taxon>
        <taxon>Bacillati</taxon>
        <taxon>Bacillota</taxon>
        <taxon>Bacilli</taxon>
        <taxon>Bacillales</taxon>
        <taxon>Bacillaceae</taxon>
        <taxon>Bacillus</taxon>
    </lineage>
</organism>
<dbReference type="Pfam" id="PF00989">
    <property type="entry name" value="PAS"/>
    <property type="match status" value="1"/>
</dbReference>
<dbReference type="SUPFAM" id="SSF55874">
    <property type="entry name" value="ATPase domain of HSP90 chaperone/DNA topoisomerase II/histidine kinase"/>
    <property type="match status" value="1"/>
</dbReference>
<dbReference type="EMBL" id="QOCW01000014">
    <property type="protein sequence ID" value="RBW69005.1"/>
    <property type="molecule type" value="Genomic_DNA"/>
</dbReference>
<keyword evidence="9" id="KW-0812">Transmembrane</keyword>
<evidence type="ECO:0000256" key="6">
    <source>
        <dbReference type="ARBA" id="ARBA00022777"/>
    </source>
</evidence>
<keyword evidence="14" id="KW-1185">Reference proteome</keyword>
<dbReference type="Gene3D" id="3.30.565.10">
    <property type="entry name" value="Histidine kinase-like ATPase, C-terminal domain"/>
    <property type="match status" value="1"/>
</dbReference>
<evidence type="ECO:0000256" key="1">
    <source>
        <dbReference type="ARBA" id="ARBA00000085"/>
    </source>
</evidence>
<dbReference type="PROSITE" id="PS50109">
    <property type="entry name" value="HIS_KIN"/>
    <property type="match status" value="1"/>
</dbReference>
<evidence type="ECO:0000256" key="9">
    <source>
        <dbReference type="SAM" id="Phobius"/>
    </source>
</evidence>
<keyword evidence="6 13" id="KW-0418">Kinase</keyword>
<dbReference type="Gene3D" id="3.30.450.20">
    <property type="entry name" value="PAS domain"/>
    <property type="match status" value="1"/>
</dbReference>
<dbReference type="GO" id="GO:0000155">
    <property type="term" value="F:phosphorelay sensor kinase activity"/>
    <property type="evidence" value="ECO:0007669"/>
    <property type="project" value="InterPro"/>
</dbReference>
<keyword evidence="7" id="KW-0067">ATP-binding</keyword>
<dbReference type="InterPro" id="IPR035965">
    <property type="entry name" value="PAS-like_dom_sf"/>
</dbReference>
<dbReference type="InterPro" id="IPR000014">
    <property type="entry name" value="PAS"/>
</dbReference>
<feature type="domain" description="PAC" evidence="12">
    <location>
        <begin position="166"/>
        <end position="216"/>
    </location>
</feature>
<dbReference type="SUPFAM" id="SSF47384">
    <property type="entry name" value="Homodimeric domain of signal transducing histidine kinase"/>
    <property type="match status" value="1"/>
</dbReference>
<proteinExistence type="predicted"/>
<evidence type="ECO:0000256" key="8">
    <source>
        <dbReference type="ARBA" id="ARBA00023012"/>
    </source>
</evidence>
<dbReference type="InterPro" id="IPR036890">
    <property type="entry name" value="HATPase_C_sf"/>
</dbReference>
<dbReference type="CDD" id="cd00130">
    <property type="entry name" value="PAS"/>
    <property type="match status" value="1"/>
</dbReference>
<dbReference type="InterPro" id="IPR005467">
    <property type="entry name" value="His_kinase_dom"/>
</dbReference>
<dbReference type="Pfam" id="PF02518">
    <property type="entry name" value="HATPase_c"/>
    <property type="match status" value="1"/>
</dbReference>
<dbReference type="InterPro" id="IPR004358">
    <property type="entry name" value="Sig_transdc_His_kin-like_C"/>
</dbReference>
<dbReference type="InterPro" id="IPR036097">
    <property type="entry name" value="HisK_dim/P_sf"/>
</dbReference>
<name>A0A366XV38_9BACI</name>
<dbReference type="PRINTS" id="PR00344">
    <property type="entry name" value="BCTRLSENSOR"/>
</dbReference>
<evidence type="ECO:0000313" key="13">
    <source>
        <dbReference type="EMBL" id="RBW69005.1"/>
    </source>
</evidence>
<evidence type="ECO:0000256" key="7">
    <source>
        <dbReference type="ARBA" id="ARBA00022840"/>
    </source>
</evidence>
<dbReference type="InterPro" id="IPR003661">
    <property type="entry name" value="HisK_dim/P_dom"/>
</dbReference>
<evidence type="ECO:0000259" key="11">
    <source>
        <dbReference type="PROSITE" id="PS50112"/>
    </source>
</evidence>
<comment type="caution">
    <text evidence="13">The sequence shown here is derived from an EMBL/GenBank/DDBJ whole genome shotgun (WGS) entry which is preliminary data.</text>
</comment>
<dbReference type="EC" id="2.7.13.3" evidence="2"/>
<keyword evidence="4" id="KW-0808">Transferase</keyword>
<sequence>MELEKHQVKQLNIHKNTLTPTTITMLYFFIGSIWVMFSDEIVFVFFKDPEIIIKIQTYKGWLFVIITSALLFLLIYKSRKQLIKKQTALKESETRYRQLIELFPEAIFVHRSGTILFSNKEGLKILSAAQLNDIIGKSIKQFIAPEDLKLVEKHAKHFHFHNHHAKKFECKISRLNGEKIDAETTSIPILYEEVPAILSVTRNITERKRTEELLRKSEKLSTAGKLAAAIAHEIRNPLTSVKGFLQLINKDNSNISFIPLILEEIERIEKIVNEMLVLAKPQAQHFGQCDITKLLEQTVILLNSEAVMHNVEIVMNDIETSLPKIYCDQNQLKQVFINIFKNGIEAMPKGGNIFVNARSDFQDWILIQFIDQGYGIPKEKIRALGEPFYTTKDTGTGLGLMYSFNIIKNHHGKISFSSEENKGTTVTLTLPINFKSKQTKAQP</sequence>
<reference evidence="13 14" key="1">
    <citation type="submission" date="2018-07" db="EMBL/GenBank/DDBJ databases">
        <title>Lottiidibacillus patelloidae gen. nov., sp. nov., isolated from the intestinal tract of a marine limpet and the reclassification of B. taeanensis BH030017T, B. algicola KMM 3737T and B. hwajinpoensis SW-72T as genus Lottiidibacillus.</title>
        <authorList>
            <person name="Liu R."/>
            <person name="Huang Z."/>
        </authorList>
    </citation>
    <scope>NUCLEOTIDE SEQUENCE [LARGE SCALE GENOMIC DNA]</scope>
    <source>
        <strain evidence="13 14">BH030017</strain>
    </source>
</reference>
<gene>
    <name evidence="13" type="ORF">DS031_13790</name>
</gene>
<keyword evidence="9" id="KW-1133">Transmembrane helix</keyword>
<dbReference type="AlphaFoldDB" id="A0A366XV38"/>
<feature type="transmembrane region" description="Helical" evidence="9">
    <location>
        <begin position="21"/>
        <end position="46"/>
    </location>
</feature>
<feature type="transmembrane region" description="Helical" evidence="9">
    <location>
        <begin position="58"/>
        <end position="76"/>
    </location>
</feature>
<dbReference type="Proteomes" id="UP000253314">
    <property type="component" value="Unassembled WGS sequence"/>
</dbReference>
<accession>A0A366XV38</accession>
<dbReference type="NCBIfam" id="TIGR00229">
    <property type="entry name" value="sensory_box"/>
    <property type="match status" value="1"/>
</dbReference>
<feature type="domain" description="PAS" evidence="11">
    <location>
        <begin position="92"/>
        <end position="153"/>
    </location>
</feature>
<dbReference type="CDD" id="cd00075">
    <property type="entry name" value="HATPase"/>
    <property type="match status" value="1"/>
</dbReference>
<dbReference type="GO" id="GO:0005524">
    <property type="term" value="F:ATP binding"/>
    <property type="evidence" value="ECO:0007669"/>
    <property type="project" value="UniProtKB-KW"/>
</dbReference>
<keyword evidence="5" id="KW-0547">Nucleotide-binding</keyword>
<dbReference type="InterPro" id="IPR000700">
    <property type="entry name" value="PAS-assoc_C"/>
</dbReference>
<evidence type="ECO:0000256" key="3">
    <source>
        <dbReference type="ARBA" id="ARBA00022553"/>
    </source>
</evidence>
<evidence type="ECO:0000313" key="14">
    <source>
        <dbReference type="Proteomes" id="UP000253314"/>
    </source>
</evidence>